<dbReference type="Pfam" id="PF13527">
    <property type="entry name" value="Acetyltransf_9"/>
    <property type="match status" value="1"/>
</dbReference>
<gene>
    <name evidence="2" type="ORF">GTQ45_09830</name>
</gene>
<dbReference type="CDD" id="cd04301">
    <property type="entry name" value="NAT_SF"/>
    <property type="match status" value="1"/>
</dbReference>
<protein>
    <submittedName>
        <fullName evidence="2">GNAT family N-acetyltransferase</fullName>
    </submittedName>
</protein>
<evidence type="ECO:0000313" key="2">
    <source>
        <dbReference type="EMBL" id="NBG96029.1"/>
    </source>
</evidence>
<reference evidence="2 3" key="1">
    <citation type="journal article" date="2016" name="Int. J. Syst. Evol. Microbiol.">
        <title>Pyruvatibacter mobilis gen. nov., sp. nov., a marine bacterium from the culture broth of Picochlorum sp. 122.</title>
        <authorList>
            <person name="Wang G."/>
            <person name="Tang M."/>
            <person name="Wu H."/>
            <person name="Dai S."/>
            <person name="Li T."/>
            <person name="Chen C."/>
            <person name="He H."/>
            <person name="Fan J."/>
            <person name="Xiang W."/>
            <person name="Li X."/>
        </authorList>
    </citation>
    <scope>NUCLEOTIDE SEQUENCE [LARGE SCALE GENOMIC DNA]</scope>
    <source>
        <strain evidence="2 3">GYP-11</strain>
    </source>
</reference>
<feature type="domain" description="N-acetyltransferase" evidence="1">
    <location>
        <begin position="11"/>
        <end position="164"/>
    </location>
</feature>
<dbReference type="Proteomes" id="UP000470384">
    <property type="component" value="Unassembled WGS sequence"/>
</dbReference>
<dbReference type="InterPro" id="IPR000182">
    <property type="entry name" value="GNAT_dom"/>
</dbReference>
<dbReference type="PROSITE" id="PS51186">
    <property type="entry name" value="GNAT"/>
    <property type="match status" value="1"/>
</dbReference>
<dbReference type="RefSeq" id="WP_160587936.1">
    <property type="nucleotide sequence ID" value="NZ_BMHN01000001.1"/>
</dbReference>
<dbReference type="AlphaFoldDB" id="A0A845QC92"/>
<proteinExistence type="predicted"/>
<evidence type="ECO:0000313" key="3">
    <source>
        <dbReference type="Proteomes" id="UP000470384"/>
    </source>
</evidence>
<evidence type="ECO:0000259" key="1">
    <source>
        <dbReference type="PROSITE" id="PS51186"/>
    </source>
</evidence>
<dbReference type="GeneID" id="300654739"/>
<organism evidence="2 3">
    <name type="scientific">Pyruvatibacter mobilis</name>
    <dbReference type="NCBI Taxonomy" id="1712261"/>
    <lineage>
        <taxon>Bacteria</taxon>
        <taxon>Pseudomonadati</taxon>
        <taxon>Pseudomonadota</taxon>
        <taxon>Alphaproteobacteria</taxon>
        <taxon>Hyphomicrobiales</taxon>
        <taxon>Parvibaculaceae</taxon>
        <taxon>Pyruvatibacter</taxon>
    </lineage>
</organism>
<sequence length="186" mass="19193">MSAAPAAGSGVTVREARAEELECLLAVHRAAFGSDEEAGLVRAILMDESAAPTLSLVAADGDDVLGHILFSRVRLGGDADGSILCPLAVMPEAQARGIGGALIREGLARLAASNAGDDVCAVFVYGDPAYYGRFGFTAAIPQELPPPHPIPEAHLDAWMVRAPDGGALDVAGPVRCCDALDDPAYW</sequence>
<comment type="caution">
    <text evidence="2">The sequence shown here is derived from an EMBL/GenBank/DDBJ whole genome shotgun (WGS) entry which is preliminary data.</text>
</comment>
<dbReference type="GO" id="GO:0016747">
    <property type="term" value="F:acyltransferase activity, transferring groups other than amino-acyl groups"/>
    <property type="evidence" value="ECO:0007669"/>
    <property type="project" value="InterPro"/>
</dbReference>
<keyword evidence="2" id="KW-0808">Transferase</keyword>
<accession>A0A845QC92</accession>
<dbReference type="Gene3D" id="3.40.630.30">
    <property type="match status" value="1"/>
</dbReference>
<dbReference type="OrthoDB" id="9797178at2"/>
<name>A0A845QC92_9HYPH</name>
<keyword evidence="3" id="KW-1185">Reference proteome</keyword>
<dbReference type="EMBL" id="WXYQ01000006">
    <property type="protein sequence ID" value="NBG96029.1"/>
    <property type="molecule type" value="Genomic_DNA"/>
</dbReference>
<dbReference type="SUPFAM" id="SSF55729">
    <property type="entry name" value="Acyl-CoA N-acyltransferases (Nat)"/>
    <property type="match status" value="1"/>
</dbReference>
<dbReference type="InterPro" id="IPR016181">
    <property type="entry name" value="Acyl_CoA_acyltransferase"/>
</dbReference>